<evidence type="ECO:0000313" key="1">
    <source>
        <dbReference type="EMBL" id="XDJ48277.1"/>
    </source>
</evidence>
<gene>
    <name evidence="1" type="ORF">ABRZ04_04240</name>
</gene>
<sequence>MKMAKAGNNDINAAGDLLVILNTLADGYFPVLGEPDDDTPAHFDPDDRQHLRHLYDLLAGILDRAPGFQLRIIAGMAYVVMYSKNEIIDPDADTLELHPKHVQNAQDAERWRYIRRKLCLTGNGNGACAMQAINLPAAIPGWPEPGQVAEFCDAAIDAAIADDRAAAKERT</sequence>
<proteinExistence type="predicted"/>
<dbReference type="RefSeq" id="WP_368640429.1">
    <property type="nucleotide sequence ID" value="NZ_CP158254.1"/>
</dbReference>
<dbReference type="AlphaFoldDB" id="A0AB39D1V0"/>
<organism evidence="1">
    <name type="scientific">Castellaniella ginsengisoli</name>
    <dbReference type="NCBI Taxonomy" id="546114"/>
    <lineage>
        <taxon>Bacteria</taxon>
        <taxon>Pseudomonadati</taxon>
        <taxon>Pseudomonadota</taxon>
        <taxon>Betaproteobacteria</taxon>
        <taxon>Burkholderiales</taxon>
        <taxon>Alcaligenaceae</taxon>
        <taxon>Castellaniella</taxon>
    </lineage>
</organism>
<reference evidence="1" key="1">
    <citation type="submission" date="2024-05" db="EMBL/GenBank/DDBJ databases">
        <authorList>
            <person name="Luo Y.-C."/>
            <person name="Nicholds J."/>
            <person name="Mortimer T."/>
            <person name="Maboni G."/>
        </authorList>
    </citation>
    <scope>NUCLEOTIDE SEQUENCE</scope>
    <source>
        <strain evidence="1">151836</strain>
    </source>
</reference>
<name>A0AB39D1V0_9BURK</name>
<accession>A0AB39D1V0</accession>
<dbReference type="EMBL" id="CP158254">
    <property type="protein sequence ID" value="XDJ48277.1"/>
    <property type="molecule type" value="Genomic_DNA"/>
</dbReference>
<protein>
    <submittedName>
        <fullName evidence="1">Uncharacterized protein</fullName>
    </submittedName>
</protein>